<reference evidence="2 3" key="1">
    <citation type="submission" date="2019-12" db="EMBL/GenBank/DDBJ databases">
        <title>Maritimibacter sp. nov. sp. isolated from sea sand.</title>
        <authorList>
            <person name="Kim J."/>
            <person name="Jeong S.E."/>
            <person name="Jung H.S."/>
            <person name="Jeon C.O."/>
        </authorList>
    </citation>
    <scope>NUCLEOTIDE SEQUENCE [LARGE SCALE GENOMIC DNA]</scope>
    <source>
        <strain evidence="2 3">DP07</strain>
    </source>
</reference>
<accession>A0A845MA04</accession>
<keyword evidence="3" id="KW-1185">Reference proteome</keyword>
<name>A0A845MA04_9RHOB</name>
<dbReference type="AlphaFoldDB" id="A0A845MA04"/>
<evidence type="ECO:0000313" key="3">
    <source>
        <dbReference type="Proteomes" id="UP000467322"/>
    </source>
</evidence>
<dbReference type="Proteomes" id="UP000467322">
    <property type="component" value="Unassembled WGS sequence"/>
</dbReference>
<evidence type="ECO:0000256" key="1">
    <source>
        <dbReference type="SAM" id="MobiDB-lite"/>
    </source>
</evidence>
<feature type="compositionally biased region" description="Basic and acidic residues" evidence="1">
    <location>
        <begin position="1"/>
        <end position="16"/>
    </location>
</feature>
<comment type="caution">
    <text evidence="2">The sequence shown here is derived from an EMBL/GenBank/DDBJ whole genome shotgun (WGS) entry which is preliminary data.</text>
</comment>
<organism evidence="2 3">
    <name type="scientific">Maritimibacter harenae</name>
    <dbReference type="NCBI Taxonomy" id="2606218"/>
    <lineage>
        <taxon>Bacteria</taxon>
        <taxon>Pseudomonadati</taxon>
        <taxon>Pseudomonadota</taxon>
        <taxon>Alphaproteobacteria</taxon>
        <taxon>Rhodobacterales</taxon>
        <taxon>Roseobacteraceae</taxon>
        <taxon>Maritimibacter</taxon>
    </lineage>
</organism>
<dbReference type="RefSeq" id="WP_161353397.1">
    <property type="nucleotide sequence ID" value="NZ_WTUX01000021.1"/>
</dbReference>
<proteinExistence type="predicted"/>
<gene>
    <name evidence="2" type="ORF">GQE99_18615</name>
</gene>
<protein>
    <submittedName>
        <fullName evidence="2">Phage portal protein</fullName>
    </submittedName>
</protein>
<evidence type="ECO:0000313" key="2">
    <source>
        <dbReference type="EMBL" id="MZR15037.1"/>
    </source>
</evidence>
<feature type="region of interest" description="Disordered" evidence="1">
    <location>
        <begin position="1"/>
        <end position="20"/>
    </location>
</feature>
<dbReference type="EMBL" id="WTUX01000021">
    <property type="protein sequence ID" value="MZR15037.1"/>
    <property type="molecule type" value="Genomic_DNA"/>
</dbReference>
<sequence length="357" mass="37824">MWPFTKRAEPETEKRSSMSGFTAELMSARESYISGRRGIAELTGTTQMCVSLWEGGLALADIEGTPLLSRRHMAMAGRALALRGEAVFLIRDTGQVVPCSDWDLSTRDGVPRAYRVSIAEAGGGKTQTALAAEVLHFRTGVDGVVPWAGSAPLKRAQLTAGMLQAVETALSEAYDDMPLGSQIVPMPESPETDNETLSRSFRGRRGRILLRESVNVTAGGGPAPAQDWKPSDLSPDLSRSMTRESLDAARASILGVFGVLPGLLSSTTTGPMVREAQRHVAQWVLQPMAALMAEEASEKLGAPVAIDVMRPLQAFDAGGRARAAAGIVQALAQAKEAGVDPELAMKLVSWGANDAAA</sequence>